<proteinExistence type="predicted"/>
<sequence>MIGEKNLNYHTNILYFSLKNTKYFYILADKGRKKHNVYVKYCIDFKILI</sequence>
<evidence type="ECO:0000313" key="2">
    <source>
        <dbReference type="Proteomes" id="UP000594042"/>
    </source>
</evidence>
<dbReference type="AlphaFoldDB" id="A0A7G1HTU0"/>
<dbReference type="Proteomes" id="UP000594042">
    <property type="component" value="Chromosome"/>
</dbReference>
<evidence type="ECO:0000313" key="1">
    <source>
        <dbReference type="EMBL" id="BCI63169.1"/>
    </source>
</evidence>
<protein>
    <submittedName>
        <fullName evidence="1">Uncharacterized protein</fullName>
    </submittedName>
</protein>
<keyword evidence="2" id="KW-1185">Reference proteome</keyword>
<accession>A0A7G1HTU0</accession>
<gene>
    <name evidence="1" type="ORF">Cop2CBH44_15220</name>
</gene>
<dbReference type="EMBL" id="AP023322">
    <property type="protein sequence ID" value="BCI63169.1"/>
    <property type="molecule type" value="Genomic_DNA"/>
</dbReference>
<reference evidence="2" key="1">
    <citation type="submission" date="2020-07" db="EMBL/GenBank/DDBJ databases">
        <title>Complete genome sequencing of Coprobacter sp. strain 2CBH44.</title>
        <authorList>
            <person name="Sakamoto M."/>
            <person name="Murakami T."/>
            <person name="Mori H."/>
        </authorList>
    </citation>
    <scope>NUCLEOTIDE SEQUENCE [LARGE SCALE GENOMIC DNA]</scope>
    <source>
        <strain evidence="2">2CBH44</strain>
    </source>
</reference>
<name>A0A7G1HTU0_9BACT</name>
<organism evidence="1 2">
    <name type="scientific">Coprobacter secundus subsp. similis</name>
    <dbReference type="NCBI Taxonomy" id="2751153"/>
    <lineage>
        <taxon>Bacteria</taxon>
        <taxon>Pseudomonadati</taxon>
        <taxon>Bacteroidota</taxon>
        <taxon>Bacteroidia</taxon>
        <taxon>Bacteroidales</taxon>
        <taxon>Barnesiellaceae</taxon>
        <taxon>Coprobacter</taxon>
    </lineage>
</organism>
<dbReference type="KEGG" id="copr:Cop2CBH44_15220"/>